<dbReference type="EMBL" id="JAACJN010000002">
    <property type="protein sequence ID" value="KAF5393231.1"/>
    <property type="molecule type" value="Genomic_DNA"/>
</dbReference>
<gene>
    <name evidence="4" type="ORF">D9757_000749</name>
</gene>
<dbReference type="GO" id="GO:0019433">
    <property type="term" value="P:triglyceride catabolic process"/>
    <property type="evidence" value="ECO:0007669"/>
    <property type="project" value="TreeGrafter"/>
</dbReference>
<feature type="domain" description="Alpha/beta hydrolase fold-3" evidence="3">
    <location>
        <begin position="253"/>
        <end position="377"/>
    </location>
</feature>
<feature type="region of interest" description="Disordered" evidence="2">
    <location>
        <begin position="741"/>
        <end position="859"/>
    </location>
</feature>
<feature type="compositionally biased region" description="Basic residues" evidence="2">
    <location>
        <begin position="431"/>
        <end position="440"/>
    </location>
</feature>
<sequence>MKNTCNYWCELFGSPFTLHSMIDHLLGRPNPHWKRFQVFLVIFFWLWRILQSGSGPPRLLWLRAANRFLQRFTPWQIIVSTLTAVYAMRNFDKILGLEAPEPLRSLVDPCIMNLKYLMKFTYQQYSPSYYRATWINTGLDAGFATAMSVKPKWLRDVCSLVFSAYYIAYPNEADEKLRRFRAVPTVEMLRYTWEKTSNPLLRLFTSSPSIAMSRKILLPRPKNSSYRRPITCCLYYADSPESLKQCNELILDYPGGGFVAMSPQHHEERLRMWAKNTGRVVLAVDYGKAPESDSIDPYPFAIDEAFDIYQVLVKSGGSAIGMSGKEINIIVSGDSAGATLAVNVVLKILEHNSNYTPRGMSLPVPLALVLNYAALDFNFTSWMSQDHLRVLRAEQSSGHLPGLRELAEQKDHLKHISPLSMVGDKGSRESHKYKKMKRKNSWRDTLRGLTTSGSEKEDLSPTDLRRPAIHRSTSGLKTPHLRRQFLMSPEESESDFTDDEEDYTKRREQDRPLQLRVKYHPAAAWINTATAKQDELSAALLEADNKAARVMARKREPIGVRLTMTSRTGYFQDRIISPSMMRAMAILYVGPHRNPDFETDYHLSPILAPNRLLAQFPPLLMQCGEKDPFVDDTVIFAGRVREAKRARKTELDLAISGKSARFGENLRMTSVDTDPMEDMSEMKRERDKLMRESEEDWVQLVLFAEWSHGYLQMGALMGEAQVVIEDLGEWIDVAFSKYSGKGNGEERLPMSEARHRTPTSPPPRRPVPSSGERLGSAVTSETENDSGITFVAKKERRPSSTGTGSTGNESERAESAMIDLKGRVDQEIEAEEMTGPDDEPGKTSSNLRQGGQIISESELMRRRRLLDSHIFD</sequence>
<dbReference type="InterPro" id="IPR029058">
    <property type="entry name" value="AB_hydrolase_fold"/>
</dbReference>
<dbReference type="GO" id="GO:0004771">
    <property type="term" value="F:sterol ester esterase activity"/>
    <property type="evidence" value="ECO:0007669"/>
    <property type="project" value="TreeGrafter"/>
</dbReference>
<name>A0A8H5MGT8_9AGAR</name>
<dbReference type="InterPro" id="IPR013094">
    <property type="entry name" value="AB_hydrolase_3"/>
</dbReference>
<dbReference type="InterPro" id="IPR033140">
    <property type="entry name" value="Lipase_GDXG_put_SER_AS"/>
</dbReference>
<feature type="compositionally biased region" description="Basic and acidic residues" evidence="2">
    <location>
        <begin position="454"/>
        <end position="466"/>
    </location>
</feature>
<feature type="compositionally biased region" description="Polar residues" evidence="2">
    <location>
        <begin position="842"/>
        <end position="855"/>
    </location>
</feature>
<feature type="compositionally biased region" description="Polar residues" evidence="2">
    <location>
        <begin position="777"/>
        <end position="787"/>
    </location>
</feature>
<dbReference type="GO" id="GO:0004806">
    <property type="term" value="F:triacylglycerol lipase activity"/>
    <property type="evidence" value="ECO:0007669"/>
    <property type="project" value="TreeGrafter"/>
</dbReference>
<proteinExistence type="predicted"/>
<dbReference type="Proteomes" id="UP000518752">
    <property type="component" value="Unassembled WGS sequence"/>
</dbReference>
<dbReference type="PANTHER" id="PTHR23025">
    <property type="entry name" value="TRIACYLGLYCEROL LIPASE"/>
    <property type="match status" value="1"/>
</dbReference>
<evidence type="ECO:0000256" key="2">
    <source>
        <dbReference type="SAM" id="MobiDB-lite"/>
    </source>
</evidence>
<dbReference type="PANTHER" id="PTHR23025:SF3">
    <property type="entry name" value="HORMONE-SENSITIVE LIPASE"/>
    <property type="match status" value="1"/>
</dbReference>
<feature type="active site" evidence="1">
    <location>
        <position position="335"/>
    </location>
</feature>
<dbReference type="Gene3D" id="3.40.50.1820">
    <property type="entry name" value="alpha/beta hydrolase"/>
    <property type="match status" value="2"/>
</dbReference>
<organism evidence="4 5">
    <name type="scientific">Collybiopsis confluens</name>
    <dbReference type="NCBI Taxonomy" id="2823264"/>
    <lineage>
        <taxon>Eukaryota</taxon>
        <taxon>Fungi</taxon>
        <taxon>Dikarya</taxon>
        <taxon>Basidiomycota</taxon>
        <taxon>Agaricomycotina</taxon>
        <taxon>Agaricomycetes</taxon>
        <taxon>Agaricomycetidae</taxon>
        <taxon>Agaricales</taxon>
        <taxon>Marasmiineae</taxon>
        <taxon>Omphalotaceae</taxon>
        <taxon>Collybiopsis</taxon>
    </lineage>
</organism>
<feature type="compositionally biased region" description="Acidic residues" evidence="2">
    <location>
        <begin position="827"/>
        <end position="838"/>
    </location>
</feature>
<reference evidence="4 5" key="1">
    <citation type="journal article" date="2020" name="ISME J.">
        <title>Uncovering the hidden diversity of litter-decomposition mechanisms in mushroom-forming fungi.</title>
        <authorList>
            <person name="Floudas D."/>
            <person name="Bentzer J."/>
            <person name="Ahren D."/>
            <person name="Johansson T."/>
            <person name="Persson P."/>
            <person name="Tunlid A."/>
        </authorList>
    </citation>
    <scope>NUCLEOTIDE SEQUENCE [LARGE SCALE GENOMIC DNA]</scope>
    <source>
        <strain evidence="4 5">CBS 406.79</strain>
    </source>
</reference>
<dbReference type="SUPFAM" id="SSF53474">
    <property type="entry name" value="alpha/beta-Hydrolases"/>
    <property type="match status" value="1"/>
</dbReference>
<evidence type="ECO:0000256" key="1">
    <source>
        <dbReference type="PROSITE-ProRule" id="PRU10038"/>
    </source>
</evidence>
<keyword evidence="5" id="KW-1185">Reference proteome</keyword>
<dbReference type="GO" id="GO:0005829">
    <property type="term" value="C:cytosol"/>
    <property type="evidence" value="ECO:0007669"/>
    <property type="project" value="TreeGrafter"/>
</dbReference>
<dbReference type="AlphaFoldDB" id="A0A8H5MGT8"/>
<evidence type="ECO:0000259" key="3">
    <source>
        <dbReference type="Pfam" id="PF07859"/>
    </source>
</evidence>
<evidence type="ECO:0000313" key="5">
    <source>
        <dbReference type="Proteomes" id="UP000518752"/>
    </source>
</evidence>
<protein>
    <recommendedName>
        <fullName evidence="3">Alpha/beta hydrolase fold-3 domain-containing protein</fullName>
    </recommendedName>
</protein>
<dbReference type="Pfam" id="PF07859">
    <property type="entry name" value="Abhydrolase_3"/>
    <property type="match status" value="2"/>
</dbReference>
<dbReference type="PROSITE" id="PS01174">
    <property type="entry name" value="LIPASE_GDXG_SER"/>
    <property type="match status" value="1"/>
</dbReference>
<evidence type="ECO:0000313" key="4">
    <source>
        <dbReference type="EMBL" id="KAF5393231.1"/>
    </source>
</evidence>
<feature type="compositionally biased region" description="Acidic residues" evidence="2">
    <location>
        <begin position="490"/>
        <end position="502"/>
    </location>
</feature>
<comment type="caution">
    <text evidence="4">The sequence shown here is derived from an EMBL/GenBank/DDBJ whole genome shotgun (WGS) entry which is preliminary data.</text>
</comment>
<accession>A0A8H5MGT8</accession>
<feature type="compositionally biased region" description="Basic and acidic residues" evidence="2">
    <location>
        <begin position="743"/>
        <end position="755"/>
    </location>
</feature>
<feature type="domain" description="Alpha/beta hydrolase fold-3" evidence="3">
    <location>
        <begin position="569"/>
        <end position="646"/>
    </location>
</feature>
<feature type="region of interest" description="Disordered" evidence="2">
    <location>
        <begin position="419"/>
        <end position="509"/>
    </location>
</feature>
<feature type="compositionally biased region" description="Basic and acidic residues" evidence="2">
    <location>
        <begin position="809"/>
        <end position="826"/>
    </location>
</feature>
<dbReference type="OrthoDB" id="5570009at2759"/>